<gene>
    <name evidence="1" type="ORF">BDP81DRAFT_92027</name>
</gene>
<accession>A0AAJ0A4K8</accession>
<dbReference type="EMBL" id="JAHMHQ010000002">
    <property type="protein sequence ID" value="KAK1654971.1"/>
    <property type="molecule type" value="Genomic_DNA"/>
</dbReference>
<reference evidence="1" key="1">
    <citation type="submission" date="2021-06" db="EMBL/GenBank/DDBJ databases">
        <title>Comparative genomics, transcriptomics and evolutionary studies reveal genomic signatures of adaptation to plant cell wall in hemibiotrophic fungi.</title>
        <authorList>
            <consortium name="DOE Joint Genome Institute"/>
            <person name="Baroncelli R."/>
            <person name="Diaz J.F."/>
            <person name="Benocci T."/>
            <person name="Peng M."/>
            <person name="Battaglia E."/>
            <person name="Haridas S."/>
            <person name="Andreopoulos W."/>
            <person name="Labutti K."/>
            <person name="Pangilinan J."/>
            <person name="Floch G.L."/>
            <person name="Makela M.R."/>
            <person name="Henrissat B."/>
            <person name="Grigoriev I.V."/>
            <person name="Crouch J.A."/>
            <person name="De Vries R.P."/>
            <person name="Sukno S.A."/>
            <person name="Thon M.R."/>
        </authorList>
    </citation>
    <scope>NUCLEOTIDE SEQUENCE</scope>
    <source>
        <strain evidence="1">CBS 102054</strain>
    </source>
</reference>
<proteinExistence type="predicted"/>
<organism evidence="1 2">
    <name type="scientific">Colletotrichum phormii</name>
    <dbReference type="NCBI Taxonomy" id="359342"/>
    <lineage>
        <taxon>Eukaryota</taxon>
        <taxon>Fungi</taxon>
        <taxon>Dikarya</taxon>
        <taxon>Ascomycota</taxon>
        <taxon>Pezizomycotina</taxon>
        <taxon>Sordariomycetes</taxon>
        <taxon>Hypocreomycetidae</taxon>
        <taxon>Glomerellales</taxon>
        <taxon>Glomerellaceae</taxon>
        <taxon>Colletotrichum</taxon>
        <taxon>Colletotrichum acutatum species complex</taxon>
    </lineage>
</organism>
<name>A0AAJ0A4K8_9PEZI</name>
<sequence>MGMHGILPSIVVLSALMFDFCRAFLGILIPSLFAASLQGVFLSCMATLALANANCLPCGIRPWPSPNSQCTEIGKRTHAPSPVRRGVAVLSSWCTIDLESRRGRRGRASRRYAARMMSSPSVACEKDSAGRG</sequence>
<evidence type="ECO:0000313" key="2">
    <source>
        <dbReference type="Proteomes" id="UP001243989"/>
    </source>
</evidence>
<keyword evidence="2" id="KW-1185">Reference proteome</keyword>
<evidence type="ECO:0000313" key="1">
    <source>
        <dbReference type="EMBL" id="KAK1654971.1"/>
    </source>
</evidence>
<dbReference type="AlphaFoldDB" id="A0AAJ0A4K8"/>
<dbReference type="GeneID" id="85481356"/>
<dbReference type="RefSeq" id="XP_060451015.1">
    <property type="nucleotide sequence ID" value="XM_060596494.1"/>
</dbReference>
<protein>
    <submittedName>
        <fullName evidence="1">Uncharacterized protein</fullName>
    </submittedName>
</protein>
<comment type="caution">
    <text evidence="1">The sequence shown here is derived from an EMBL/GenBank/DDBJ whole genome shotgun (WGS) entry which is preliminary data.</text>
</comment>
<dbReference type="Proteomes" id="UP001243989">
    <property type="component" value="Unassembled WGS sequence"/>
</dbReference>